<dbReference type="EMBL" id="JBBKZU010000008">
    <property type="protein sequence ID" value="MEJ8813163.1"/>
    <property type="molecule type" value="Genomic_DNA"/>
</dbReference>
<comment type="caution">
    <text evidence="2">The sequence shown here is derived from an EMBL/GenBank/DDBJ whole genome shotgun (WGS) entry which is preliminary data.</text>
</comment>
<dbReference type="Proteomes" id="UP001365846">
    <property type="component" value="Unassembled WGS sequence"/>
</dbReference>
<gene>
    <name evidence="2" type="ORF">WKW77_18905</name>
</gene>
<keyword evidence="3" id="KW-1185">Reference proteome</keyword>
<reference evidence="2 3" key="1">
    <citation type="submission" date="2024-03" db="EMBL/GenBank/DDBJ databases">
        <title>Novel species of the genus Variovorax.</title>
        <authorList>
            <person name="Liu Q."/>
            <person name="Xin Y.-H."/>
        </authorList>
    </citation>
    <scope>NUCLEOTIDE SEQUENCE [LARGE SCALE GENOMIC DNA]</scope>
    <source>
        <strain evidence="2 3">KACC 18899</strain>
    </source>
</reference>
<organism evidence="2 3">
    <name type="scientific">Variovorax ureilyticus</name>
    <dbReference type="NCBI Taxonomy" id="1836198"/>
    <lineage>
        <taxon>Bacteria</taxon>
        <taxon>Pseudomonadati</taxon>
        <taxon>Pseudomonadota</taxon>
        <taxon>Betaproteobacteria</taxon>
        <taxon>Burkholderiales</taxon>
        <taxon>Comamonadaceae</taxon>
        <taxon>Variovorax</taxon>
    </lineage>
</organism>
<feature type="compositionally biased region" description="Basic and acidic residues" evidence="1">
    <location>
        <begin position="1"/>
        <end position="18"/>
    </location>
</feature>
<feature type="region of interest" description="Disordered" evidence="1">
    <location>
        <begin position="1"/>
        <end position="50"/>
    </location>
</feature>
<evidence type="ECO:0000256" key="1">
    <source>
        <dbReference type="SAM" id="MobiDB-lite"/>
    </source>
</evidence>
<dbReference type="RefSeq" id="WP_340358410.1">
    <property type="nucleotide sequence ID" value="NZ_JBBKZU010000008.1"/>
</dbReference>
<accession>A0ABU8VHT5</accession>
<protein>
    <submittedName>
        <fullName evidence="2">Phasin family protein</fullName>
    </submittedName>
</protein>
<dbReference type="Pfam" id="PF05597">
    <property type="entry name" value="Phasin"/>
    <property type="match status" value="1"/>
</dbReference>
<evidence type="ECO:0000313" key="2">
    <source>
        <dbReference type="EMBL" id="MEJ8813163.1"/>
    </source>
</evidence>
<name>A0ABU8VHT5_9BURK</name>
<evidence type="ECO:0000313" key="3">
    <source>
        <dbReference type="Proteomes" id="UP001365846"/>
    </source>
</evidence>
<sequence length="159" mass="17142">MATRRDETDSVKKKDKPTPARKTTAARKAAPRRKAAAPPAPSAEDPGNAKGLLRAGLKALGNVRDDVVKHQTNVIETLLGMPKRGDAGGRSAAARAFPALDIGLRKFEDVFDQRVAAAMQHLGLPGAQEIEALREQVRLLQDRVEQLERGGAGPGRRKR</sequence>
<proteinExistence type="predicted"/>
<dbReference type="InterPro" id="IPR008769">
    <property type="entry name" value="PhaF_PhaI"/>
</dbReference>